<dbReference type="VEuPathDB" id="FungiDB:SPRG_18782"/>
<evidence type="ECO:0000256" key="1">
    <source>
        <dbReference type="SAM" id="Phobius"/>
    </source>
</evidence>
<keyword evidence="2" id="KW-0732">Signal</keyword>
<dbReference type="SMART" id="SM00220">
    <property type="entry name" value="S_TKc"/>
    <property type="match status" value="1"/>
</dbReference>
<feature type="chain" id="PRO_5001638222" evidence="2">
    <location>
        <begin position="18"/>
        <end position="783"/>
    </location>
</feature>
<accession>A0A067CY08</accession>
<dbReference type="Gene3D" id="3.80.10.10">
    <property type="entry name" value="Ribonuclease Inhibitor"/>
    <property type="match status" value="1"/>
</dbReference>
<dbReference type="PROSITE" id="PS50011">
    <property type="entry name" value="PROTEIN_KINASE_DOM"/>
    <property type="match status" value="1"/>
</dbReference>
<evidence type="ECO:0000313" key="4">
    <source>
        <dbReference type="EMBL" id="KDO35388.1"/>
    </source>
</evidence>
<feature type="transmembrane region" description="Helical" evidence="1">
    <location>
        <begin position="363"/>
        <end position="387"/>
    </location>
</feature>
<dbReference type="PANTHER" id="PTHR44329:SF214">
    <property type="entry name" value="PROTEIN KINASE DOMAIN-CONTAINING PROTEIN"/>
    <property type="match status" value="1"/>
</dbReference>
<dbReference type="OMA" id="PEQPSCI"/>
<name>A0A067CY08_SAPPC</name>
<dbReference type="GO" id="GO:0005524">
    <property type="term" value="F:ATP binding"/>
    <property type="evidence" value="ECO:0007669"/>
    <property type="project" value="InterPro"/>
</dbReference>
<dbReference type="PROSITE" id="PS00108">
    <property type="entry name" value="PROTEIN_KINASE_ST"/>
    <property type="match status" value="1"/>
</dbReference>
<dbReference type="OrthoDB" id="4062651at2759"/>
<dbReference type="Proteomes" id="UP000030745">
    <property type="component" value="Unassembled WGS sequence"/>
</dbReference>
<keyword evidence="1" id="KW-0812">Transmembrane</keyword>
<keyword evidence="4" id="KW-0808">Transferase</keyword>
<dbReference type="RefSeq" id="XP_012194009.1">
    <property type="nucleotide sequence ID" value="XM_012338619.1"/>
</dbReference>
<dbReference type="PANTHER" id="PTHR44329">
    <property type="entry name" value="SERINE/THREONINE-PROTEIN KINASE TNNI3K-RELATED"/>
    <property type="match status" value="1"/>
</dbReference>
<dbReference type="KEGG" id="spar:SPRG_18782"/>
<sequence>MPSGLLITALATAAASAYDVRSDPRFLGVTTRAVNVSTFTTDCPNVTFAPELGVYVVPEQPSCIVYPNGTVWRGANKTDLFQTSSSRNFTTGNLKNAIWGGVDIAYLEYLPNNVPIVALQNVGLERINQTLVKDKGNVSLGVVSLYLNNNSLTTASMDVGPNLQELYFSGNAISTVQLRGDGLRKVNLDSNALTRQSFTTTSVPETVTDLSLRHNPLGAVPTEVLVPSLTSLGLANTSLTSLDGIEWPPTLSTLFLENNSISEIRANFPSSLSTLWLRGNPISAFYASASQFALLNESLDEARIPPGYEHLRRYYGNKTVKFPIFTTISASGCRGHFRVQLLLNKYPICVTHEDHEHHGRMHLSVPVLVLLIVLAVVLTAAGVCCCVRKRDRRRLATKWYDDDDDANFFALADSTRLYYDVRFDEALKDYRIPVDDLVRDVVIAKGGFGVVYKATLRQTTPVAMKRMLPAVLDSPQAIDEFMHEIRLYAQLQHPKVVQFIGIAWSTLANISMVTEFMPHGDAWSLIEANKDVVTSWFEAMVAGGQTNAINSVSRRRTASSSTADASYVVTVPSSNDSSVHALPGASRFAIISDVVDAMVYLHSFSTPLIHRDIKARNVLLGAHYEAKLTDFGTSRLRVDELTMTAEIGTSAWIAPEVLKGVRYTEKADIYSFGVLMAELDTGVVPYSTVYLEPGCTLALARARIAMLVASGELSPTFTDACPSGIVAIAQRCLAHDPGLRPTAAELAVSLRQYHPEKHGSFDALLEPCHESIEPRRSSVVDAV</sequence>
<dbReference type="STRING" id="695850.A0A067CY08"/>
<keyword evidence="1" id="KW-1133">Transmembrane helix</keyword>
<evidence type="ECO:0000256" key="2">
    <source>
        <dbReference type="SAM" id="SignalP"/>
    </source>
</evidence>
<proteinExistence type="predicted"/>
<keyword evidence="5" id="KW-1185">Reference proteome</keyword>
<dbReference type="Pfam" id="PF07714">
    <property type="entry name" value="PK_Tyr_Ser-Thr"/>
    <property type="match status" value="1"/>
</dbReference>
<dbReference type="InterPro" id="IPR032675">
    <property type="entry name" value="LRR_dom_sf"/>
</dbReference>
<protein>
    <submittedName>
        <fullName evidence="4">TKL protein kinase</fullName>
    </submittedName>
</protein>
<dbReference type="Gene3D" id="1.10.510.10">
    <property type="entry name" value="Transferase(Phosphotransferase) domain 1"/>
    <property type="match status" value="2"/>
</dbReference>
<dbReference type="InterPro" id="IPR051681">
    <property type="entry name" value="Ser/Thr_Kinases-Pseudokinases"/>
</dbReference>
<feature type="domain" description="Protein kinase" evidence="3">
    <location>
        <begin position="437"/>
        <end position="757"/>
    </location>
</feature>
<reference evidence="4 5" key="1">
    <citation type="journal article" date="2013" name="PLoS Genet.">
        <title>Distinctive expansion of potential virulence genes in the genome of the oomycete fish pathogen Saprolegnia parasitica.</title>
        <authorList>
            <person name="Jiang R.H."/>
            <person name="de Bruijn I."/>
            <person name="Haas B.J."/>
            <person name="Belmonte R."/>
            <person name="Lobach L."/>
            <person name="Christie J."/>
            <person name="van den Ackerveken G."/>
            <person name="Bottin A."/>
            <person name="Bulone V."/>
            <person name="Diaz-Moreno S.M."/>
            <person name="Dumas B."/>
            <person name="Fan L."/>
            <person name="Gaulin E."/>
            <person name="Govers F."/>
            <person name="Grenville-Briggs L.J."/>
            <person name="Horner N.R."/>
            <person name="Levin J.Z."/>
            <person name="Mammella M."/>
            <person name="Meijer H.J."/>
            <person name="Morris P."/>
            <person name="Nusbaum C."/>
            <person name="Oome S."/>
            <person name="Phillips A.J."/>
            <person name="van Rooyen D."/>
            <person name="Rzeszutek E."/>
            <person name="Saraiva M."/>
            <person name="Secombes C.J."/>
            <person name="Seidl M.F."/>
            <person name="Snel B."/>
            <person name="Stassen J.H."/>
            <person name="Sykes S."/>
            <person name="Tripathy S."/>
            <person name="van den Berg H."/>
            <person name="Vega-Arreguin J.C."/>
            <person name="Wawra S."/>
            <person name="Young S.K."/>
            <person name="Zeng Q."/>
            <person name="Dieguez-Uribeondo J."/>
            <person name="Russ C."/>
            <person name="Tyler B.M."/>
            <person name="van West P."/>
        </authorList>
    </citation>
    <scope>NUCLEOTIDE SEQUENCE [LARGE SCALE GENOMIC DNA]</scope>
    <source>
        <strain evidence="4 5">CBS 223.65</strain>
    </source>
</reference>
<dbReference type="SUPFAM" id="SSF52058">
    <property type="entry name" value="L domain-like"/>
    <property type="match status" value="1"/>
</dbReference>
<feature type="signal peptide" evidence="2">
    <location>
        <begin position="1"/>
        <end position="17"/>
    </location>
</feature>
<dbReference type="GO" id="GO:0004674">
    <property type="term" value="F:protein serine/threonine kinase activity"/>
    <property type="evidence" value="ECO:0007669"/>
    <property type="project" value="TreeGrafter"/>
</dbReference>
<dbReference type="InterPro" id="IPR000719">
    <property type="entry name" value="Prot_kinase_dom"/>
</dbReference>
<dbReference type="InterPro" id="IPR001245">
    <property type="entry name" value="Ser-Thr/Tyr_kinase_cat_dom"/>
</dbReference>
<gene>
    <name evidence="4" type="ORF">SPRG_18782</name>
</gene>
<dbReference type="InterPro" id="IPR008271">
    <property type="entry name" value="Ser/Thr_kinase_AS"/>
</dbReference>
<dbReference type="EMBL" id="KK583189">
    <property type="protein sequence ID" value="KDO35388.1"/>
    <property type="molecule type" value="Genomic_DNA"/>
</dbReference>
<dbReference type="AlphaFoldDB" id="A0A067CY08"/>
<dbReference type="SUPFAM" id="SSF56112">
    <property type="entry name" value="Protein kinase-like (PK-like)"/>
    <property type="match status" value="1"/>
</dbReference>
<keyword evidence="4" id="KW-0418">Kinase</keyword>
<dbReference type="InterPro" id="IPR011009">
    <property type="entry name" value="Kinase-like_dom_sf"/>
</dbReference>
<organism evidence="4 5">
    <name type="scientific">Saprolegnia parasitica (strain CBS 223.65)</name>
    <dbReference type="NCBI Taxonomy" id="695850"/>
    <lineage>
        <taxon>Eukaryota</taxon>
        <taxon>Sar</taxon>
        <taxon>Stramenopiles</taxon>
        <taxon>Oomycota</taxon>
        <taxon>Saprolegniomycetes</taxon>
        <taxon>Saprolegniales</taxon>
        <taxon>Saprolegniaceae</taxon>
        <taxon>Saprolegnia</taxon>
    </lineage>
</organism>
<evidence type="ECO:0000313" key="5">
    <source>
        <dbReference type="Proteomes" id="UP000030745"/>
    </source>
</evidence>
<dbReference type="GeneID" id="24140289"/>
<keyword evidence="1" id="KW-0472">Membrane</keyword>
<evidence type="ECO:0000259" key="3">
    <source>
        <dbReference type="PROSITE" id="PS50011"/>
    </source>
</evidence>